<evidence type="ECO:0000256" key="4">
    <source>
        <dbReference type="ARBA" id="ARBA00012638"/>
    </source>
</evidence>
<dbReference type="AlphaFoldDB" id="A0A7L1Y7Z3"/>
<dbReference type="InterPro" id="IPR031315">
    <property type="entry name" value="LNS2/PITP"/>
</dbReference>
<comment type="cofactor">
    <cofactor evidence="2">
        <name>Mg(2+)</name>
        <dbReference type="ChEBI" id="CHEBI:18420"/>
    </cofactor>
</comment>
<feature type="region of interest" description="Disordered" evidence="6">
    <location>
        <begin position="336"/>
        <end position="394"/>
    </location>
</feature>
<sequence>MNYVGQLAESVIVTVKELYRDLNPATLTGCIDVVVVRQPDKSFKCSPFHVRFGKLGVLCSKEKVVDIEINGEPVDLRMKLGDNGEAFFVQESEEDKDSLPSCLCTSPIPTEQSPKDAVQPSHGQEATSPEVTQRKRRRRRRKPKRKEVLDSESESCDEAKGEIPTEEPCKLPAPRVAQPTSLPLCSGAVCSSFADVLEEETSVLQSPEMHPHSDGELASVDSLVLSHLSSPRSDSELEIRSQDGFALRAESHMQWTWGRLPQSMKTIATTGTSIPVDEATPLVATSESLGGDPSPAGPQDIPCSSAVSVTEAVLAPQDGNSIPSAVGAENLLGTSSVPQEKQEGDGSVVPEVQPDVQPSEGATAPRQAGSEGSVHQQERQRSQGEKMTGSIKRTSHLGRSDIYLEDLSNLDEKQVALDFPRSTISSLAGSDKEQSLRPATDPVNPLCVQLPSSLPADTPTASDSMPTVALSLCGGLRGSRQISHEKFMEHMVSYQQFAENPRLVNDPNLVILINNKYYSWAVAAPMVLSLQAFHRSIPENIINELVKENMPRKSRRWWFWRRKEFSAQEVCLWQWIPAKLFPSLCRQEEEGSSSDHETLHSGKILAIETPAKKPLPTYKKSLRLSSEQIERLNLQDGPNEVAFSVTTQYQGTSRCEGTIYLWNWDDRVVISDIDGTITKSDALGHILPHLGKDWTHHGIVKLFHKIHLNGYKFLYCSTRAIGMAHITKSYLKWVNEHGYGLPGGPILLAPSSLFSAVHREMIEKKPEVFKIDCLRDIQNLFAPKCPFHAAFGNRPSDVYAYKQVGLPESRIFTVNPQGELVQEATKNHKSTYEQLSELVELIFP</sequence>
<dbReference type="EMBL" id="VXBX01000582">
    <property type="protein sequence ID" value="NXP17014.1"/>
    <property type="molecule type" value="Genomic_DNA"/>
</dbReference>
<dbReference type="InterPro" id="IPR036412">
    <property type="entry name" value="HAD-like_sf"/>
</dbReference>
<evidence type="ECO:0000256" key="3">
    <source>
        <dbReference type="ARBA" id="ARBA00005476"/>
    </source>
</evidence>
<feature type="compositionally biased region" description="Basic and acidic residues" evidence="6">
    <location>
        <begin position="157"/>
        <end position="169"/>
    </location>
</feature>
<dbReference type="InterPro" id="IPR026058">
    <property type="entry name" value="LIPIN"/>
</dbReference>
<accession>A0A7L1Y7Z3</accession>
<comment type="catalytic activity">
    <reaction evidence="1">
        <text>a 1,2-diacyl-sn-glycero-3-phosphate + H2O = a 1,2-diacyl-sn-glycerol + phosphate</text>
        <dbReference type="Rhea" id="RHEA:27429"/>
        <dbReference type="ChEBI" id="CHEBI:15377"/>
        <dbReference type="ChEBI" id="CHEBI:17815"/>
        <dbReference type="ChEBI" id="CHEBI:43474"/>
        <dbReference type="ChEBI" id="CHEBI:58608"/>
        <dbReference type="EC" id="3.1.3.4"/>
    </reaction>
    <physiologicalReaction direction="left-to-right" evidence="1">
        <dbReference type="Rhea" id="RHEA:27430"/>
    </physiologicalReaction>
</comment>
<protein>
    <recommendedName>
        <fullName evidence="4">phosphatidate phosphatase</fullName>
        <ecNumber evidence="4">3.1.3.4</ecNumber>
    </recommendedName>
</protein>
<dbReference type="GO" id="GO:0003713">
    <property type="term" value="F:transcription coactivator activity"/>
    <property type="evidence" value="ECO:0007669"/>
    <property type="project" value="TreeGrafter"/>
</dbReference>
<dbReference type="InterPro" id="IPR023214">
    <property type="entry name" value="HAD_sf"/>
</dbReference>
<keyword evidence="5" id="KW-0378">Hydrolase</keyword>
<evidence type="ECO:0000259" key="7">
    <source>
        <dbReference type="SMART" id="SM00775"/>
    </source>
</evidence>
<comment type="caution">
    <text evidence="8">The sequence shown here is derived from an EMBL/GenBank/DDBJ whole genome shotgun (WGS) entry which is preliminary data.</text>
</comment>
<dbReference type="Proteomes" id="UP000580825">
    <property type="component" value="Unassembled WGS sequence"/>
</dbReference>
<comment type="similarity">
    <text evidence="3">Belongs to the lipin family.</text>
</comment>
<feature type="compositionally biased region" description="Basic residues" evidence="6">
    <location>
        <begin position="134"/>
        <end position="145"/>
    </location>
</feature>
<feature type="region of interest" description="Disordered" evidence="6">
    <location>
        <begin position="284"/>
        <end position="303"/>
    </location>
</feature>
<dbReference type="InterPro" id="IPR007651">
    <property type="entry name" value="Lipin_N"/>
</dbReference>
<feature type="non-terminal residue" evidence="8">
    <location>
        <position position="844"/>
    </location>
</feature>
<dbReference type="GO" id="GO:0045944">
    <property type="term" value="P:positive regulation of transcription by RNA polymerase II"/>
    <property type="evidence" value="ECO:0007669"/>
    <property type="project" value="TreeGrafter"/>
</dbReference>
<dbReference type="SMART" id="SM00775">
    <property type="entry name" value="LNS2"/>
    <property type="match status" value="1"/>
</dbReference>
<dbReference type="SUPFAM" id="SSF56784">
    <property type="entry name" value="HAD-like"/>
    <property type="match status" value="1"/>
</dbReference>
<name>A0A7L1Y7Z3_9PASS</name>
<dbReference type="EC" id="3.1.3.4" evidence="4"/>
<evidence type="ECO:0000256" key="2">
    <source>
        <dbReference type="ARBA" id="ARBA00001946"/>
    </source>
</evidence>
<dbReference type="GO" id="GO:0005634">
    <property type="term" value="C:nucleus"/>
    <property type="evidence" value="ECO:0007669"/>
    <property type="project" value="TreeGrafter"/>
</dbReference>
<dbReference type="Gene3D" id="3.40.50.1000">
    <property type="entry name" value="HAD superfamily/HAD-like"/>
    <property type="match status" value="1"/>
</dbReference>
<dbReference type="Pfam" id="PF16876">
    <property type="entry name" value="Lipin_mid"/>
    <property type="match status" value="1"/>
</dbReference>
<dbReference type="GO" id="GO:0019432">
    <property type="term" value="P:triglyceride biosynthetic process"/>
    <property type="evidence" value="ECO:0007669"/>
    <property type="project" value="TreeGrafter"/>
</dbReference>
<dbReference type="GO" id="GO:0009062">
    <property type="term" value="P:fatty acid catabolic process"/>
    <property type="evidence" value="ECO:0007669"/>
    <property type="project" value="TreeGrafter"/>
</dbReference>
<evidence type="ECO:0000256" key="6">
    <source>
        <dbReference type="SAM" id="MobiDB-lite"/>
    </source>
</evidence>
<dbReference type="PANTHER" id="PTHR12181:SF62">
    <property type="entry name" value="PHOSPHATIDATE PHOSPHATASE LPIN3"/>
    <property type="match status" value="1"/>
</dbReference>
<gene>
    <name evidence="8" type="primary">Lpin3</name>
    <name evidence="8" type="ORF">SCYSUP_R01194</name>
</gene>
<dbReference type="Pfam" id="PF04571">
    <property type="entry name" value="Lipin_N"/>
    <property type="match status" value="1"/>
</dbReference>
<organism evidence="8 9">
    <name type="scientific">Scytalopus superciliaris</name>
    <dbReference type="NCBI Taxonomy" id="312124"/>
    <lineage>
        <taxon>Eukaryota</taxon>
        <taxon>Metazoa</taxon>
        <taxon>Chordata</taxon>
        <taxon>Craniata</taxon>
        <taxon>Vertebrata</taxon>
        <taxon>Euteleostomi</taxon>
        <taxon>Archelosauria</taxon>
        <taxon>Archosauria</taxon>
        <taxon>Dinosauria</taxon>
        <taxon>Saurischia</taxon>
        <taxon>Theropoda</taxon>
        <taxon>Coelurosauria</taxon>
        <taxon>Aves</taxon>
        <taxon>Neognathae</taxon>
        <taxon>Neoaves</taxon>
        <taxon>Telluraves</taxon>
        <taxon>Australaves</taxon>
        <taxon>Passeriformes</taxon>
        <taxon>Rhinocryptidae</taxon>
        <taxon>Scytalopus</taxon>
    </lineage>
</organism>
<reference evidence="8 9" key="1">
    <citation type="submission" date="2019-09" db="EMBL/GenBank/DDBJ databases">
        <title>Bird 10,000 Genomes (B10K) Project - Family phase.</title>
        <authorList>
            <person name="Zhang G."/>
        </authorList>
    </citation>
    <scope>NUCLEOTIDE SEQUENCE [LARGE SCALE GENOMIC DNA]</scope>
    <source>
        <strain evidence="8">B10K-DU-002-46</strain>
        <tissue evidence="8">Muscle</tissue>
    </source>
</reference>
<feature type="non-terminal residue" evidence="8">
    <location>
        <position position="1"/>
    </location>
</feature>
<dbReference type="GO" id="GO:0032869">
    <property type="term" value="P:cellular response to insulin stimulus"/>
    <property type="evidence" value="ECO:0007669"/>
    <property type="project" value="TreeGrafter"/>
</dbReference>
<feature type="compositionally biased region" description="Polar residues" evidence="6">
    <location>
        <begin position="103"/>
        <end position="112"/>
    </location>
</feature>
<feature type="region of interest" description="Disordered" evidence="6">
    <location>
        <begin position="91"/>
        <end position="172"/>
    </location>
</feature>
<dbReference type="InterPro" id="IPR013209">
    <property type="entry name" value="LNS2"/>
</dbReference>
<feature type="domain" description="LNS2/PITP" evidence="7">
    <location>
        <begin position="668"/>
        <end position="823"/>
    </location>
</feature>
<evidence type="ECO:0000256" key="1">
    <source>
        <dbReference type="ARBA" id="ARBA00001180"/>
    </source>
</evidence>
<dbReference type="PANTHER" id="PTHR12181">
    <property type="entry name" value="LIPIN"/>
    <property type="match status" value="1"/>
</dbReference>
<keyword evidence="9" id="KW-1185">Reference proteome</keyword>
<evidence type="ECO:0000313" key="8">
    <source>
        <dbReference type="EMBL" id="NXP17014.1"/>
    </source>
</evidence>
<dbReference type="GO" id="GO:0008195">
    <property type="term" value="F:phosphatidate phosphatase activity"/>
    <property type="evidence" value="ECO:0007669"/>
    <property type="project" value="UniProtKB-EC"/>
</dbReference>
<feature type="compositionally biased region" description="Polar residues" evidence="6">
    <location>
        <begin position="121"/>
        <end position="131"/>
    </location>
</feature>
<proteinExistence type="inferred from homology"/>
<evidence type="ECO:0000256" key="5">
    <source>
        <dbReference type="ARBA" id="ARBA00022801"/>
    </source>
</evidence>
<dbReference type="Pfam" id="PF08235">
    <property type="entry name" value="LNS2"/>
    <property type="match status" value="1"/>
</dbReference>
<dbReference type="InterPro" id="IPR031703">
    <property type="entry name" value="Lipin_mid"/>
</dbReference>
<evidence type="ECO:0000313" key="9">
    <source>
        <dbReference type="Proteomes" id="UP000580825"/>
    </source>
</evidence>